<dbReference type="Gene3D" id="3.40.50.410">
    <property type="entry name" value="von Willebrand factor, type A domain"/>
    <property type="match status" value="1"/>
</dbReference>
<evidence type="ECO:0000313" key="3">
    <source>
        <dbReference type="Proteomes" id="UP001140293"/>
    </source>
</evidence>
<evidence type="ECO:0000313" key="2">
    <source>
        <dbReference type="EMBL" id="MCV7169423.1"/>
    </source>
</evidence>
<keyword evidence="3" id="KW-1185">Reference proteome</keyword>
<accession>A0A9X2YK48</accession>
<evidence type="ECO:0008006" key="4">
    <source>
        <dbReference type="Google" id="ProtNLM"/>
    </source>
</evidence>
<dbReference type="Proteomes" id="UP001140293">
    <property type="component" value="Unassembled WGS sequence"/>
</dbReference>
<proteinExistence type="predicted"/>
<comment type="caution">
    <text evidence="2">The sequence shown here is derived from an EMBL/GenBank/DDBJ whole genome shotgun (WGS) entry which is preliminary data.</text>
</comment>
<dbReference type="RefSeq" id="WP_264011611.1">
    <property type="nucleotide sequence ID" value="NZ_JACKSJ010000043.1"/>
</dbReference>
<feature type="transmembrane region" description="Helical" evidence="1">
    <location>
        <begin position="6"/>
        <end position="26"/>
    </location>
</feature>
<keyword evidence="1" id="KW-0472">Membrane</keyword>
<dbReference type="InterPro" id="IPR036465">
    <property type="entry name" value="vWFA_dom_sf"/>
</dbReference>
<feature type="transmembrane region" description="Helical" evidence="1">
    <location>
        <begin position="59"/>
        <end position="80"/>
    </location>
</feature>
<feature type="transmembrane region" description="Helical" evidence="1">
    <location>
        <begin position="315"/>
        <end position="335"/>
    </location>
</feature>
<evidence type="ECO:0000256" key="1">
    <source>
        <dbReference type="SAM" id="Phobius"/>
    </source>
</evidence>
<sequence length="337" mass="35564">MELTWWPVAIAGFALLAVVVGLAVLLPMVHAPRRLRPLANVDRLTRLPEYARAARVRRASALATVLMLTVLFGAAVIAGARPVDVRTAEESQPEEVMLCVGQPATDPATATFLSYFAGQVTRGPGTERIGLTSSNRRVVPLTRDYQYAASRFNDYAGIEPASDEAGSFAPAVTYIDYARTVEDVLALCLTGFPTDESATGYRRSLIYLGPSVFRTDTAEPGLFDADQVSDLAADAGVQVNVVAVADPTESSRDADAALEGLTERTGGRFFRQLPGGVGGGADQLTSRLDAIRADPPPAVPADSGLFARLPGESPAVPLTVALLSAAVLSVALVVLRR</sequence>
<gene>
    <name evidence="2" type="ORF">H7I41_05740</name>
</gene>
<keyword evidence="1" id="KW-0812">Transmembrane</keyword>
<keyword evidence="1" id="KW-1133">Transmembrane helix</keyword>
<organism evidence="2 3">
    <name type="scientific">[Mycobacterium] manitobense</name>
    <dbReference type="NCBI Taxonomy" id="190147"/>
    <lineage>
        <taxon>Bacteria</taxon>
        <taxon>Bacillati</taxon>
        <taxon>Actinomycetota</taxon>
        <taxon>Actinomycetes</taxon>
        <taxon>Mycobacteriales</taxon>
        <taxon>Mycobacteriaceae</taxon>
        <taxon>Mycolicibacterium</taxon>
    </lineage>
</organism>
<dbReference type="EMBL" id="JACKSJ010000043">
    <property type="protein sequence ID" value="MCV7169423.1"/>
    <property type="molecule type" value="Genomic_DNA"/>
</dbReference>
<reference evidence="2" key="2">
    <citation type="journal article" date="2022" name="BMC Genomics">
        <title>Comparative genome analysis of mycobacteria focusing on tRNA and non-coding RNA.</title>
        <authorList>
            <person name="Behra P.R.K."/>
            <person name="Pettersson B.M.F."/>
            <person name="Ramesh M."/>
            <person name="Das S."/>
            <person name="Dasgupta S."/>
            <person name="Kirsebom L.A."/>
        </authorList>
    </citation>
    <scope>NUCLEOTIDE SEQUENCE</scope>
    <source>
        <strain evidence="2">DSM 44615</strain>
    </source>
</reference>
<name>A0A9X2YK48_9MYCO</name>
<reference evidence="2" key="1">
    <citation type="submission" date="2020-07" db="EMBL/GenBank/DDBJ databases">
        <authorList>
            <person name="Pettersson B.M.F."/>
            <person name="Behra P.R.K."/>
            <person name="Ramesh M."/>
            <person name="Das S."/>
            <person name="Dasgupta S."/>
            <person name="Kirsebom L.A."/>
        </authorList>
    </citation>
    <scope>NUCLEOTIDE SEQUENCE</scope>
    <source>
        <strain evidence="2">DSM 44615</strain>
    </source>
</reference>
<dbReference type="AlphaFoldDB" id="A0A9X2YK48"/>
<protein>
    <recommendedName>
        <fullName evidence="4">VWA domain-containing protein</fullName>
    </recommendedName>
</protein>